<evidence type="ECO:0000259" key="7">
    <source>
        <dbReference type="PROSITE" id="PS51736"/>
    </source>
</evidence>
<dbReference type="InterPro" id="IPR050639">
    <property type="entry name" value="SSR_resolvase"/>
</dbReference>
<dbReference type="InterPro" id="IPR038109">
    <property type="entry name" value="DNA_bind_recomb_sf"/>
</dbReference>
<dbReference type="PANTHER" id="PTHR30461">
    <property type="entry name" value="DNA-INVERTASE FROM LAMBDOID PROPHAGE"/>
    <property type="match status" value="1"/>
</dbReference>
<dbReference type="InterPro" id="IPR011109">
    <property type="entry name" value="DNA_bind_recombinase_dom"/>
</dbReference>
<dbReference type="AlphaFoldDB" id="A0A9X5CED8"/>
<protein>
    <submittedName>
        <fullName evidence="9">Recombinase family protein</fullName>
    </submittedName>
</protein>
<dbReference type="SMART" id="SM00857">
    <property type="entry name" value="Resolvase"/>
    <property type="match status" value="1"/>
</dbReference>
<dbReference type="PROSITE" id="PS51736">
    <property type="entry name" value="RECOMBINASES_3"/>
    <property type="match status" value="1"/>
</dbReference>
<feature type="active site" description="O-(5'-phospho-DNA)-serine intermediate" evidence="4 5">
    <location>
        <position position="25"/>
    </location>
</feature>
<keyword evidence="6" id="KW-0175">Coiled coil</keyword>
<dbReference type="GO" id="GO:0000150">
    <property type="term" value="F:DNA strand exchange activity"/>
    <property type="evidence" value="ECO:0007669"/>
    <property type="project" value="InterPro"/>
</dbReference>
<evidence type="ECO:0000256" key="4">
    <source>
        <dbReference type="PIRSR" id="PIRSR606118-50"/>
    </source>
</evidence>
<dbReference type="PANTHER" id="PTHR30461:SF23">
    <property type="entry name" value="DNA RECOMBINASE-RELATED"/>
    <property type="match status" value="1"/>
</dbReference>
<dbReference type="Pfam" id="PF07508">
    <property type="entry name" value="Recombinase"/>
    <property type="match status" value="1"/>
</dbReference>
<dbReference type="Gene3D" id="3.40.50.1390">
    <property type="entry name" value="Resolvase, N-terminal catalytic domain"/>
    <property type="match status" value="1"/>
</dbReference>
<comment type="caution">
    <text evidence="9">The sequence shown here is derived from an EMBL/GenBank/DDBJ whole genome shotgun (WGS) entry which is preliminary data.</text>
</comment>
<evidence type="ECO:0000256" key="1">
    <source>
        <dbReference type="ARBA" id="ARBA00022908"/>
    </source>
</evidence>
<keyword evidence="3" id="KW-0233">DNA recombination</keyword>
<feature type="domain" description="Resolvase/invertase-type recombinase catalytic" evidence="7">
    <location>
        <begin position="17"/>
        <end position="165"/>
    </location>
</feature>
<proteinExistence type="predicted"/>
<dbReference type="InterPro" id="IPR025827">
    <property type="entry name" value="Zn_ribbon_recom_dom"/>
</dbReference>
<dbReference type="SUPFAM" id="SSF53041">
    <property type="entry name" value="Resolvase-like"/>
    <property type="match status" value="1"/>
</dbReference>
<evidence type="ECO:0000313" key="9">
    <source>
        <dbReference type="EMBL" id="NDO69846.1"/>
    </source>
</evidence>
<dbReference type="RefSeq" id="WP_004075929.1">
    <property type="nucleotide sequence ID" value="NZ_VIRB01000085.1"/>
</dbReference>
<dbReference type="PROSITE" id="PS00397">
    <property type="entry name" value="RECOMBINASES_1"/>
    <property type="match status" value="1"/>
</dbReference>
<dbReference type="Gene3D" id="3.90.1750.20">
    <property type="entry name" value="Putative Large Serine Recombinase, Chain B, Domain 2"/>
    <property type="match status" value="1"/>
</dbReference>
<evidence type="ECO:0000256" key="5">
    <source>
        <dbReference type="PROSITE-ProRule" id="PRU10137"/>
    </source>
</evidence>
<dbReference type="Pfam" id="PF13408">
    <property type="entry name" value="Zn_ribbon_recom"/>
    <property type="match status" value="1"/>
</dbReference>
<evidence type="ECO:0000313" key="10">
    <source>
        <dbReference type="Proteomes" id="UP000474104"/>
    </source>
</evidence>
<accession>A0A9X5CED8</accession>
<evidence type="ECO:0000256" key="3">
    <source>
        <dbReference type="ARBA" id="ARBA00023172"/>
    </source>
</evidence>
<dbReference type="PROSITE" id="PS51737">
    <property type="entry name" value="RECOMBINASE_DNA_BIND"/>
    <property type="match status" value="1"/>
</dbReference>
<feature type="coiled-coil region" evidence="6">
    <location>
        <begin position="392"/>
        <end position="426"/>
    </location>
</feature>
<dbReference type="InterPro" id="IPR036162">
    <property type="entry name" value="Resolvase-like_N_sf"/>
</dbReference>
<dbReference type="EMBL" id="VIRB01000085">
    <property type="protein sequence ID" value="NDO69846.1"/>
    <property type="molecule type" value="Genomic_DNA"/>
</dbReference>
<dbReference type="InterPro" id="IPR006119">
    <property type="entry name" value="Resolv_N"/>
</dbReference>
<evidence type="ECO:0000256" key="6">
    <source>
        <dbReference type="SAM" id="Coils"/>
    </source>
</evidence>
<evidence type="ECO:0000259" key="8">
    <source>
        <dbReference type="PROSITE" id="PS51737"/>
    </source>
</evidence>
<sequence length="485" mass="56123">MPDLNTQSIEDASATKYGYGYVRVSTEKQEELSPESQAKLLREHALKHNIIILEIFYEVGISGRKAEKRPEFQRMISLAKSQEHPIDVILVWKYSRFARNQEESIVYKSLLKKQHNIDVISVSEPLVEGPFGSLIERIIEWMDEYYSIRLSDEVLRGMKEKALRGGYQAVPCLGYQAVGRGKPYLINEEEYKIVSYIFERYDIHDEDCTKIARQINSFGYLTRRGNPFEARGIERILMNPFYYGLVVWNGFSFMGPHEVRLTKEQFDTRMKKIHSRYSPMKRRNISACKHWLSGLLKCAICGSSLAYNGSNRRSPGFQCYKYAKGIHDGSSFISEKKAISGVYEYFEKLLAGMDFEYEYRTPESADLASQRSSLMHELEKISSREARIRLAFENGVDSLEEYKENKERLQRTRAAIQEQISELDSAASPQKPSRETVLSCVRNVYDVIKDPDVDSDTKGTFMRSIVEDIVVDKENQQLVFRLYIS</sequence>
<dbReference type="GO" id="GO:0015074">
    <property type="term" value="P:DNA integration"/>
    <property type="evidence" value="ECO:0007669"/>
    <property type="project" value="UniProtKB-KW"/>
</dbReference>
<reference evidence="9 10" key="1">
    <citation type="submission" date="2019-07" db="EMBL/GenBank/DDBJ databases">
        <title>Draft genome sequences of 15 bacterial species constituting the stable defined intestinal microbiota of the GM15 gnotobiotic mouse model.</title>
        <authorList>
            <person name="Elie C."/>
            <person name="Mathieu A."/>
            <person name="Saliou A."/>
            <person name="Darnaud M."/>
            <person name="Leulier F."/>
            <person name="Tamellini A."/>
        </authorList>
    </citation>
    <scope>NUCLEOTIDE SEQUENCE [LARGE SCALE GENOMIC DNA]</scope>
    <source>
        <strain evidence="10">ASF 502</strain>
    </source>
</reference>
<keyword evidence="1" id="KW-0229">DNA integration</keyword>
<gene>
    <name evidence="9" type="ORF">FMM80_14660</name>
</gene>
<evidence type="ECO:0000256" key="2">
    <source>
        <dbReference type="ARBA" id="ARBA00023125"/>
    </source>
</evidence>
<dbReference type="Pfam" id="PF00239">
    <property type="entry name" value="Resolvase"/>
    <property type="match status" value="1"/>
</dbReference>
<dbReference type="Proteomes" id="UP000474104">
    <property type="component" value="Unassembled WGS sequence"/>
</dbReference>
<keyword evidence="2" id="KW-0238">DNA-binding</keyword>
<dbReference type="OrthoDB" id="9781670at2"/>
<dbReference type="GO" id="GO:0003677">
    <property type="term" value="F:DNA binding"/>
    <property type="evidence" value="ECO:0007669"/>
    <property type="project" value="UniProtKB-KW"/>
</dbReference>
<dbReference type="CDD" id="cd00338">
    <property type="entry name" value="Ser_Recombinase"/>
    <property type="match status" value="1"/>
</dbReference>
<organism evidence="9 10">
    <name type="scientific">Schaedlerella arabinosiphila</name>
    <dbReference type="NCBI Taxonomy" id="2044587"/>
    <lineage>
        <taxon>Bacteria</taxon>
        <taxon>Bacillati</taxon>
        <taxon>Bacillota</taxon>
        <taxon>Clostridia</taxon>
        <taxon>Lachnospirales</taxon>
        <taxon>Lachnospiraceae</taxon>
        <taxon>Schaedlerella</taxon>
    </lineage>
</organism>
<name>A0A9X5CED8_9FIRM</name>
<feature type="domain" description="Recombinase" evidence="8">
    <location>
        <begin position="172"/>
        <end position="279"/>
    </location>
</feature>
<dbReference type="InterPro" id="IPR006118">
    <property type="entry name" value="Recombinase_CS"/>
</dbReference>